<accession>A0A9P8APN7</accession>
<evidence type="ECO:0000313" key="3">
    <source>
        <dbReference type="Proteomes" id="UP000812287"/>
    </source>
</evidence>
<reference evidence="2" key="1">
    <citation type="submission" date="2020-11" db="EMBL/GenBank/DDBJ databases">
        <title>Adaptations for nitrogen fixation in a non-lichenized fungal sporocarp promotes dispersal by wood-feeding termites.</title>
        <authorList>
            <consortium name="DOE Joint Genome Institute"/>
            <person name="Koch R.A."/>
            <person name="Yoon G."/>
            <person name="Arayal U."/>
            <person name="Lail K."/>
            <person name="Amirebrahimi M."/>
            <person name="Labutti K."/>
            <person name="Lipzen A."/>
            <person name="Riley R."/>
            <person name="Barry K."/>
            <person name="Henrissat B."/>
            <person name="Grigoriev I.V."/>
            <person name="Herr J.R."/>
            <person name="Aime M.C."/>
        </authorList>
    </citation>
    <scope>NUCLEOTIDE SEQUENCE</scope>
    <source>
        <strain evidence="2">MCA 3950</strain>
    </source>
</reference>
<gene>
    <name evidence="2" type="ORF">BT62DRAFT_343642</name>
</gene>
<feature type="compositionally biased region" description="Acidic residues" evidence="1">
    <location>
        <begin position="208"/>
        <end position="221"/>
    </location>
</feature>
<keyword evidence="3" id="KW-1185">Reference proteome</keyword>
<dbReference type="GeneID" id="66102870"/>
<dbReference type="EMBL" id="MU250547">
    <property type="protein sequence ID" value="KAG7442986.1"/>
    <property type="molecule type" value="Genomic_DNA"/>
</dbReference>
<evidence type="ECO:0000256" key="1">
    <source>
        <dbReference type="SAM" id="MobiDB-lite"/>
    </source>
</evidence>
<proteinExistence type="predicted"/>
<feature type="region of interest" description="Disordered" evidence="1">
    <location>
        <begin position="189"/>
        <end position="286"/>
    </location>
</feature>
<protein>
    <submittedName>
        <fullName evidence="2">Uncharacterized protein</fullName>
    </submittedName>
</protein>
<dbReference type="AlphaFoldDB" id="A0A9P8APN7"/>
<dbReference type="OrthoDB" id="8922241at2759"/>
<name>A0A9P8APN7_9AGAR</name>
<dbReference type="Proteomes" id="UP000812287">
    <property type="component" value="Unassembled WGS sequence"/>
</dbReference>
<sequence>MSSSPSRASFDDYYQQIFDELDDDDYTPSPALSGTVNLFSRSPSSAAQTIVAEDDENAFKNVETDSILSDDDPPYHDIDFNEQPSIDFHSALLRFGETCQDLFVPSSILTNMPVSPTQGFDVDPSNLQSDLTIIPPPQSSRPTPVFNLDIFKSARTAETPLKLASETTEMALPGPTTESHLDRPIIPLRTGTRASRSRKLSVIIAPSDNEDSDIEPDDDDYCPPPPLNPKKRTRSSQSIARAPKKAKVVAKGGTTTSLSKPKVTAKKVSTGSPDKPKVARKQRLPPASRNVQVVGINLLELLETMEWKCKACKWEQENHRKPDFIRHLLTHQRPDKDDQSQGWWCKGLKILDREAYNRLAIRDGRQTISEDAGEIVFLFERRVGGCGRNFSRRDALKRHIDNPNTPCCGYALEPFQEFDHDTEKIITL</sequence>
<comment type="caution">
    <text evidence="2">The sequence shown here is derived from an EMBL/GenBank/DDBJ whole genome shotgun (WGS) entry which is preliminary data.</text>
</comment>
<organism evidence="2 3">
    <name type="scientific">Guyanagaster necrorhizus</name>
    <dbReference type="NCBI Taxonomy" id="856835"/>
    <lineage>
        <taxon>Eukaryota</taxon>
        <taxon>Fungi</taxon>
        <taxon>Dikarya</taxon>
        <taxon>Basidiomycota</taxon>
        <taxon>Agaricomycotina</taxon>
        <taxon>Agaricomycetes</taxon>
        <taxon>Agaricomycetidae</taxon>
        <taxon>Agaricales</taxon>
        <taxon>Marasmiineae</taxon>
        <taxon>Physalacriaceae</taxon>
        <taxon>Guyanagaster</taxon>
    </lineage>
</organism>
<evidence type="ECO:0000313" key="2">
    <source>
        <dbReference type="EMBL" id="KAG7442986.1"/>
    </source>
</evidence>
<dbReference type="RefSeq" id="XP_043036486.1">
    <property type="nucleotide sequence ID" value="XM_043180574.1"/>
</dbReference>